<dbReference type="Pfam" id="PF00091">
    <property type="entry name" value="Tubulin"/>
    <property type="match status" value="1"/>
</dbReference>
<evidence type="ECO:0000256" key="2">
    <source>
        <dbReference type="ARBA" id="ARBA00023134"/>
    </source>
</evidence>
<reference evidence="4" key="1">
    <citation type="submission" date="2014-02" db="EMBL/GenBank/DDBJ databases">
        <title>Expanding our view of genomic diversity in Candidatus Accumulibacter clades.</title>
        <authorList>
            <person name="Skennerton C.T."/>
            <person name="Barr J.J."/>
            <person name="Slater F.R."/>
            <person name="Bond P.L."/>
            <person name="Tyson G.W."/>
        </authorList>
    </citation>
    <scope>NUCLEOTIDE SEQUENCE [LARGE SCALE GENOMIC DNA]</scope>
</reference>
<organism evidence="4 5">
    <name type="scientific">Candidatus Accumulibacter adjunctus</name>
    <dbReference type="NCBI Taxonomy" id="1454001"/>
    <lineage>
        <taxon>Bacteria</taxon>
        <taxon>Pseudomonadati</taxon>
        <taxon>Pseudomonadota</taxon>
        <taxon>Betaproteobacteria</taxon>
        <taxon>Candidatus Accumulibacter</taxon>
    </lineage>
</organism>
<dbReference type="STRING" id="1454001.AW08_01811"/>
<dbReference type="SMART" id="SM00864">
    <property type="entry name" value="Tubulin"/>
    <property type="match status" value="1"/>
</dbReference>
<keyword evidence="5" id="KW-1185">Reference proteome</keyword>
<dbReference type="GO" id="GO:0005525">
    <property type="term" value="F:GTP binding"/>
    <property type="evidence" value="ECO:0007669"/>
    <property type="project" value="UniProtKB-KW"/>
</dbReference>
<dbReference type="EMBL" id="JFAX01000009">
    <property type="protein sequence ID" value="EXI67550.1"/>
    <property type="molecule type" value="Genomic_DNA"/>
</dbReference>
<dbReference type="PRINTS" id="PR00423">
    <property type="entry name" value="CELLDVISFTSZ"/>
</dbReference>
<dbReference type="GO" id="GO:0032153">
    <property type="term" value="C:cell division site"/>
    <property type="evidence" value="ECO:0007669"/>
    <property type="project" value="TreeGrafter"/>
</dbReference>
<dbReference type="SUPFAM" id="SSF52490">
    <property type="entry name" value="Tubulin nucleotide-binding domain-like"/>
    <property type="match status" value="1"/>
</dbReference>
<dbReference type="GO" id="GO:0051301">
    <property type="term" value="P:cell division"/>
    <property type="evidence" value="ECO:0007669"/>
    <property type="project" value="UniProtKB-KW"/>
</dbReference>
<evidence type="ECO:0000259" key="3">
    <source>
        <dbReference type="SMART" id="SM00864"/>
    </source>
</evidence>
<feature type="domain" description="Tubulin/FtsZ GTPase" evidence="3">
    <location>
        <begin position="2"/>
        <end position="148"/>
    </location>
</feature>
<dbReference type="Gene3D" id="3.40.50.1440">
    <property type="entry name" value="Tubulin/FtsZ, GTPase domain"/>
    <property type="match status" value="1"/>
</dbReference>
<keyword evidence="2" id="KW-0342">GTP-binding</keyword>
<proteinExistence type="predicted"/>
<evidence type="ECO:0000256" key="1">
    <source>
        <dbReference type="ARBA" id="ARBA00022741"/>
    </source>
</evidence>
<sequence length="162" mass="16945">MAKTLTSEGQVSIPEQICDASNRAPGDYRSRAGCLAARSDMVVPLAGLGGGTGNGVTPVMARSARDAGAVTTAAVVTPFDLEGATRNRRADAVSNRLQGEADCVIAFANEEWINRFSGDTPLFDIFNALDRQIATSVHFVVARLSNPTNLTGSTFAPDCPSV</sequence>
<dbReference type="PANTHER" id="PTHR30314:SF3">
    <property type="entry name" value="MITOCHONDRIAL DIVISION PROTEIN FSZA"/>
    <property type="match status" value="1"/>
</dbReference>
<evidence type="ECO:0000313" key="4">
    <source>
        <dbReference type="EMBL" id="EXI67550.1"/>
    </source>
</evidence>
<accession>A0A011NSQ7</accession>
<evidence type="ECO:0000313" key="5">
    <source>
        <dbReference type="Proteomes" id="UP000020218"/>
    </source>
</evidence>
<comment type="caution">
    <text evidence="4">The sequence shown here is derived from an EMBL/GenBank/DDBJ whole genome shotgun (WGS) entry which is preliminary data.</text>
</comment>
<dbReference type="AlphaFoldDB" id="A0A011NSQ7"/>
<dbReference type="InterPro" id="IPR003008">
    <property type="entry name" value="Tubulin_FtsZ_GTPase"/>
</dbReference>
<dbReference type="InterPro" id="IPR036525">
    <property type="entry name" value="Tubulin/FtsZ_GTPase_sf"/>
</dbReference>
<dbReference type="GO" id="GO:0003924">
    <property type="term" value="F:GTPase activity"/>
    <property type="evidence" value="ECO:0007669"/>
    <property type="project" value="InterPro"/>
</dbReference>
<keyword evidence="4" id="KW-0132">Cell division</keyword>
<keyword evidence="1" id="KW-0547">Nucleotide-binding</keyword>
<dbReference type="PATRIC" id="fig|1454001.3.peg.1960"/>
<dbReference type="PANTHER" id="PTHR30314">
    <property type="entry name" value="CELL DIVISION PROTEIN FTSZ-RELATED"/>
    <property type="match status" value="1"/>
</dbReference>
<dbReference type="Proteomes" id="UP000020218">
    <property type="component" value="Unassembled WGS sequence"/>
</dbReference>
<keyword evidence="4" id="KW-0131">Cell cycle</keyword>
<dbReference type="GO" id="GO:0005737">
    <property type="term" value="C:cytoplasm"/>
    <property type="evidence" value="ECO:0007669"/>
    <property type="project" value="TreeGrafter"/>
</dbReference>
<protein>
    <submittedName>
        <fullName evidence="4">Cell division protein FtsZ</fullName>
    </submittedName>
</protein>
<gene>
    <name evidence="4" type="primary">ftsZ_2</name>
    <name evidence="4" type="ORF">AW08_01811</name>
</gene>
<name>A0A011NSQ7_9PROT</name>
<dbReference type="InterPro" id="IPR045061">
    <property type="entry name" value="FtsZ/CetZ"/>
</dbReference>